<dbReference type="Proteomes" id="UP001207408">
    <property type="component" value="Unassembled WGS sequence"/>
</dbReference>
<keyword evidence="2" id="KW-0328">Glycosyltransferase</keyword>
<feature type="domain" description="Glycosyltransferase 2-like" evidence="4">
    <location>
        <begin position="6"/>
        <end position="130"/>
    </location>
</feature>
<proteinExistence type="inferred from homology"/>
<gene>
    <name evidence="5" type="ORF">OM074_01150</name>
</gene>
<organism evidence="5 6">
    <name type="scientific">Plebeiibacterium marinum</name>
    <dbReference type="NCBI Taxonomy" id="2992111"/>
    <lineage>
        <taxon>Bacteria</taxon>
        <taxon>Pseudomonadati</taxon>
        <taxon>Bacteroidota</taxon>
        <taxon>Bacteroidia</taxon>
        <taxon>Marinilabiliales</taxon>
        <taxon>Marinilabiliaceae</taxon>
        <taxon>Plebeiibacterium</taxon>
    </lineage>
</organism>
<dbReference type="GO" id="GO:0016757">
    <property type="term" value="F:glycosyltransferase activity"/>
    <property type="evidence" value="ECO:0007669"/>
    <property type="project" value="UniProtKB-KW"/>
</dbReference>
<dbReference type="InterPro" id="IPR001173">
    <property type="entry name" value="Glyco_trans_2-like"/>
</dbReference>
<dbReference type="PANTHER" id="PTHR43179:SF12">
    <property type="entry name" value="GALACTOFURANOSYLTRANSFERASE GLFT2"/>
    <property type="match status" value="1"/>
</dbReference>
<evidence type="ECO:0000259" key="4">
    <source>
        <dbReference type="Pfam" id="PF00535"/>
    </source>
</evidence>
<dbReference type="RefSeq" id="WP_301197430.1">
    <property type="nucleotide sequence ID" value="NZ_JAPDPI010000001.1"/>
</dbReference>
<dbReference type="Pfam" id="PF00535">
    <property type="entry name" value="Glycos_transf_2"/>
    <property type="match status" value="1"/>
</dbReference>
<dbReference type="CDD" id="cd04186">
    <property type="entry name" value="GT_2_like_c"/>
    <property type="match status" value="1"/>
</dbReference>
<accession>A0AAE3MB48</accession>
<dbReference type="EMBL" id="JAPDPI010000001">
    <property type="protein sequence ID" value="MCW3804207.1"/>
    <property type="molecule type" value="Genomic_DNA"/>
</dbReference>
<evidence type="ECO:0000313" key="6">
    <source>
        <dbReference type="Proteomes" id="UP001207408"/>
    </source>
</evidence>
<dbReference type="SUPFAM" id="SSF53448">
    <property type="entry name" value="Nucleotide-diphospho-sugar transferases"/>
    <property type="match status" value="1"/>
</dbReference>
<evidence type="ECO:0000256" key="3">
    <source>
        <dbReference type="ARBA" id="ARBA00022679"/>
    </source>
</evidence>
<comment type="caution">
    <text evidence="5">The sequence shown here is derived from an EMBL/GenBank/DDBJ whole genome shotgun (WGS) entry which is preliminary data.</text>
</comment>
<evidence type="ECO:0000313" key="5">
    <source>
        <dbReference type="EMBL" id="MCW3804207.1"/>
    </source>
</evidence>
<keyword evidence="3" id="KW-0808">Transferase</keyword>
<dbReference type="PANTHER" id="PTHR43179">
    <property type="entry name" value="RHAMNOSYLTRANSFERASE WBBL"/>
    <property type="match status" value="1"/>
</dbReference>
<sequence length="348" mass="40312">MTKVAIVILNWNGEKLLREFLPEVIKHSEHPDVEVIVADNASSDQSLSIIAEEFPSVKTIVLDKNYGFTGGYNRALKKIDADYTVLLNSDVAPGKDWLLPMIKEMDKNPQTAICVPKIKSYRNPEYFEYAGAAGGYTDRFGYPFCKGRIFNELEKDHGQYNHSADIFWASGAALMIRTKLYIQEGGLDEDFFAHMEEIDLCWRLKNRGWNIRYVAESEIFHLGGATLDYKNPRKVYLNFRNNLFLLIKNLPNNTLFIHLLQRMLLDGLAGIKFLLSGEFKNFYSVIKAHLMFYGSFAKMYHKRKINLKSGIQFVHKEMYPHSIVNQFFIHKRKKFTELAEIEKVDQIK</sequence>
<name>A0AAE3MB48_9BACT</name>
<protein>
    <submittedName>
        <fullName evidence="5">Glycosyltransferase family 2 protein</fullName>
    </submittedName>
</protein>
<comment type="similarity">
    <text evidence="1">Belongs to the glycosyltransferase 2 family.</text>
</comment>
<dbReference type="AlphaFoldDB" id="A0AAE3MB48"/>
<evidence type="ECO:0000256" key="2">
    <source>
        <dbReference type="ARBA" id="ARBA00022676"/>
    </source>
</evidence>
<evidence type="ECO:0000256" key="1">
    <source>
        <dbReference type="ARBA" id="ARBA00006739"/>
    </source>
</evidence>
<reference evidence="5" key="1">
    <citation type="submission" date="2022-10" db="EMBL/GenBank/DDBJ databases">
        <authorList>
            <person name="Yu W.X."/>
        </authorList>
    </citation>
    <scope>NUCLEOTIDE SEQUENCE</scope>
    <source>
        <strain evidence="5">D04</strain>
    </source>
</reference>
<keyword evidence="6" id="KW-1185">Reference proteome</keyword>
<dbReference type="InterPro" id="IPR029044">
    <property type="entry name" value="Nucleotide-diphossugar_trans"/>
</dbReference>
<dbReference type="Gene3D" id="3.90.550.10">
    <property type="entry name" value="Spore Coat Polysaccharide Biosynthesis Protein SpsA, Chain A"/>
    <property type="match status" value="1"/>
</dbReference>